<protein>
    <submittedName>
        <fullName evidence="1">Uncharacterized protein</fullName>
    </submittedName>
</protein>
<reference evidence="1 2" key="1">
    <citation type="submission" date="2020-06" db="EMBL/GenBank/DDBJ databases">
        <title>NJ-3-1, isolated from saline soil.</title>
        <authorList>
            <person name="Cui H.L."/>
            <person name="Shi X."/>
        </authorList>
    </citation>
    <scope>NUCLEOTIDE SEQUENCE [LARGE SCALE GENOMIC DNA]</scope>
    <source>
        <strain evidence="1 2">NJ-3-1</strain>
    </source>
</reference>
<keyword evidence="2" id="KW-1185">Reference proteome</keyword>
<evidence type="ECO:0000313" key="1">
    <source>
        <dbReference type="EMBL" id="QLG63990.1"/>
    </source>
</evidence>
<name>A0A7D5LDE1_9EURY</name>
<dbReference type="Proteomes" id="UP000509626">
    <property type="component" value="Chromosome"/>
</dbReference>
<evidence type="ECO:0000313" key="2">
    <source>
        <dbReference type="Proteomes" id="UP000509626"/>
    </source>
</evidence>
<organism evidence="1 2">
    <name type="scientific">Halorarum salinum</name>
    <dbReference type="NCBI Taxonomy" id="2743089"/>
    <lineage>
        <taxon>Archaea</taxon>
        <taxon>Methanobacteriati</taxon>
        <taxon>Methanobacteriota</taxon>
        <taxon>Stenosarchaea group</taxon>
        <taxon>Halobacteria</taxon>
        <taxon>Halobacteriales</taxon>
        <taxon>Haloferacaceae</taxon>
        <taxon>Halorarum</taxon>
    </lineage>
</organism>
<dbReference type="KEGG" id="halu:HUG12_05055"/>
<dbReference type="EMBL" id="CP058579">
    <property type="protein sequence ID" value="QLG63990.1"/>
    <property type="molecule type" value="Genomic_DNA"/>
</dbReference>
<dbReference type="AlphaFoldDB" id="A0A7D5LDE1"/>
<proteinExistence type="predicted"/>
<gene>
    <name evidence="1" type="ORF">HUG12_05055</name>
</gene>
<sequence length="71" mass="8053">MQYDEIDLGVRDVNGRNVVEIDGYHRVQPGSKPAEYRRVVVDLLEEQARKLAEQLTDVVAEWDAEPSASEP</sequence>
<accession>A0A7D5LDE1</accession>